<name>A0A0B6XYC0_9EUPU</name>
<sequence>MPYFDLTLPGSLEQLLGLSCNRLSGFVSEPYDLLSMFNDSVASENVLSSV</sequence>
<evidence type="ECO:0000313" key="1">
    <source>
        <dbReference type="EMBL" id="CEK48295.1"/>
    </source>
</evidence>
<organism evidence="1">
    <name type="scientific">Arion vulgaris</name>
    <dbReference type="NCBI Taxonomy" id="1028688"/>
    <lineage>
        <taxon>Eukaryota</taxon>
        <taxon>Metazoa</taxon>
        <taxon>Spiralia</taxon>
        <taxon>Lophotrochozoa</taxon>
        <taxon>Mollusca</taxon>
        <taxon>Gastropoda</taxon>
        <taxon>Heterobranchia</taxon>
        <taxon>Euthyneura</taxon>
        <taxon>Panpulmonata</taxon>
        <taxon>Eupulmonata</taxon>
        <taxon>Stylommatophora</taxon>
        <taxon>Helicina</taxon>
        <taxon>Arionoidea</taxon>
        <taxon>Arionidae</taxon>
        <taxon>Arion</taxon>
    </lineage>
</organism>
<protein>
    <submittedName>
        <fullName evidence="1">Uncharacterized protein</fullName>
    </submittedName>
</protein>
<feature type="non-terminal residue" evidence="1">
    <location>
        <position position="50"/>
    </location>
</feature>
<reference evidence="1" key="1">
    <citation type="submission" date="2014-12" db="EMBL/GenBank/DDBJ databases">
        <title>Insight into the proteome of Arion vulgaris.</title>
        <authorList>
            <person name="Aradska J."/>
            <person name="Bulat T."/>
            <person name="Smidak R."/>
            <person name="Sarate P."/>
            <person name="Gangsoo J."/>
            <person name="Sialana F."/>
            <person name="Bilban M."/>
            <person name="Lubec G."/>
        </authorList>
    </citation>
    <scope>NUCLEOTIDE SEQUENCE</scope>
    <source>
        <tissue evidence="1">Skin</tissue>
    </source>
</reference>
<gene>
    <name evidence="1" type="primary">ORF3562</name>
</gene>
<accession>A0A0B6XYC0</accession>
<dbReference type="AlphaFoldDB" id="A0A0B6XYC0"/>
<proteinExistence type="predicted"/>
<dbReference type="EMBL" id="HACG01001430">
    <property type="protein sequence ID" value="CEK48295.1"/>
    <property type="molecule type" value="Transcribed_RNA"/>
</dbReference>